<organism evidence="2">
    <name type="scientific">marine sediment metagenome</name>
    <dbReference type="NCBI Taxonomy" id="412755"/>
    <lineage>
        <taxon>unclassified sequences</taxon>
        <taxon>metagenomes</taxon>
        <taxon>ecological metagenomes</taxon>
    </lineage>
</organism>
<reference evidence="2" key="1">
    <citation type="journal article" date="2014" name="Front. Microbiol.">
        <title>High frequency of phylogenetically diverse reductive dehalogenase-homologous genes in deep subseafloor sedimentary metagenomes.</title>
        <authorList>
            <person name="Kawai M."/>
            <person name="Futagami T."/>
            <person name="Toyoda A."/>
            <person name="Takaki Y."/>
            <person name="Nishi S."/>
            <person name="Hori S."/>
            <person name="Arai W."/>
            <person name="Tsubouchi T."/>
            <person name="Morono Y."/>
            <person name="Uchiyama I."/>
            <person name="Ito T."/>
            <person name="Fujiyama A."/>
            <person name="Inagaki F."/>
            <person name="Takami H."/>
        </authorList>
    </citation>
    <scope>NUCLEOTIDE SEQUENCE</scope>
    <source>
        <strain evidence="2">Expedition CK06-06</strain>
    </source>
</reference>
<evidence type="ECO:0000313" key="2">
    <source>
        <dbReference type="EMBL" id="GAF82222.1"/>
    </source>
</evidence>
<protein>
    <recommendedName>
        <fullName evidence="1">GAF domain-containing protein</fullName>
    </recommendedName>
</protein>
<dbReference type="SUPFAM" id="SSF55781">
    <property type="entry name" value="GAF domain-like"/>
    <property type="match status" value="1"/>
</dbReference>
<dbReference type="AlphaFoldDB" id="X0T215"/>
<gene>
    <name evidence="2" type="ORF">S01H1_11793</name>
</gene>
<name>X0T215_9ZZZZ</name>
<feature type="domain" description="GAF" evidence="1">
    <location>
        <begin position="53"/>
        <end position="195"/>
    </location>
</feature>
<proteinExistence type="predicted"/>
<feature type="non-terminal residue" evidence="2">
    <location>
        <position position="195"/>
    </location>
</feature>
<dbReference type="InterPro" id="IPR029016">
    <property type="entry name" value="GAF-like_dom_sf"/>
</dbReference>
<dbReference type="InterPro" id="IPR003018">
    <property type="entry name" value="GAF"/>
</dbReference>
<comment type="caution">
    <text evidence="2">The sequence shown here is derived from an EMBL/GenBank/DDBJ whole genome shotgun (WGS) entry which is preliminary data.</text>
</comment>
<dbReference type="Pfam" id="PF13185">
    <property type="entry name" value="GAF_2"/>
    <property type="match status" value="1"/>
</dbReference>
<accession>X0T215</accession>
<dbReference type="Gene3D" id="3.30.450.40">
    <property type="match status" value="1"/>
</dbReference>
<dbReference type="EMBL" id="BARS01006027">
    <property type="protein sequence ID" value="GAF82222.1"/>
    <property type="molecule type" value="Genomic_DNA"/>
</dbReference>
<evidence type="ECO:0000259" key="1">
    <source>
        <dbReference type="SMART" id="SM00065"/>
    </source>
</evidence>
<sequence length="195" mass="22148">MGETKTRQQLLEELTELRQRVTELETLDAERSQSDKMQAALYRIASAVCAAEDMSEVYAAMHRIVGELLQTQVFLIALYDETTDLVSFPYQYDEITPDEPLEPRKLSGGDGFTEQTIRTGQPLMLSRETALEMVQQDEGRITGAFPESALFVPLKRDQKTFGVMSVQSCTRRYDERDKALLVFVSQHIAFALERA</sequence>
<dbReference type="SMART" id="SM00065">
    <property type="entry name" value="GAF"/>
    <property type="match status" value="1"/>
</dbReference>